<dbReference type="SUPFAM" id="SSF103473">
    <property type="entry name" value="MFS general substrate transporter"/>
    <property type="match status" value="2"/>
</dbReference>
<keyword evidence="3" id="KW-0472">Membrane</keyword>
<feature type="transmembrane region" description="Helical" evidence="3">
    <location>
        <begin position="1017"/>
        <end position="1042"/>
    </location>
</feature>
<feature type="transmembrane region" description="Helical" evidence="3">
    <location>
        <begin position="417"/>
        <end position="438"/>
    </location>
</feature>
<dbReference type="InterPro" id="IPR011701">
    <property type="entry name" value="MFS"/>
</dbReference>
<dbReference type="InterPro" id="IPR036259">
    <property type="entry name" value="MFS_trans_sf"/>
</dbReference>
<dbReference type="InterPro" id="IPR020846">
    <property type="entry name" value="MFS_dom"/>
</dbReference>
<proteinExistence type="predicted"/>
<comment type="subcellular location">
    <subcellularLocation>
        <location evidence="1">Membrane</location>
        <topology evidence="1">Multi-pass membrane protein</topology>
    </subcellularLocation>
</comment>
<evidence type="ECO:0000259" key="4">
    <source>
        <dbReference type="PROSITE" id="PS50850"/>
    </source>
</evidence>
<feature type="region of interest" description="Disordered" evidence="2">
    <location>
        <begin position="591"/>
        <end position="617"/>
    </location>
</feature>
<feature type="transmembrane region" description="Helical" evidence="3">
    <location>
        <begin position="991"/>
        <end position="1011"/>
    </location>
</feature>
<feature type="transmembrane region" description="Helical" evidence="3">
    <location>
        <begin position="188"/>
        <end position="207"/>
    </location>
</feature>
<name>A0A915NR53_9BILA</name>
<feature type="transmembrane region" description="Helical" evidence="3">
    <location>
        <begin position="814"/>
        <end position="835"/>
    </location>
</feature>
<feature type="domain" description="Major facilitator superfamily (MFS) profile" evidence="4">
    <location>
        <begin position="654"/>
        <end position="1043"/>
    </location>
</feature>
<keyword evidence="5" id="KW-1185">Reference proteome</keyword>
<feature type="transmembrane region" description="Helical" evidence="3">
    <location>
        <begin position="385"/>
        <end position="405"/>
    </location>
</feature>
<keyword evidence="3" id="KW-1133">Transmembrane helix</keyword>
<feature type="transmembrane region" description="Helical" evidence="3">
    <location>
        <begin position="245"/>
        <end position="266"/>
    </location>
</feature>
<feature type="transmembrane region" description="Helical" evidence="3">
    <location>
        <begin position="954"/>
        <end position="971"/>
    </location>
</feature>
<protein>
    <submittedName>
        <fullName evidence="6">Major facilitator superfamily (MFS) profile domain-containing protein</fullName>
    </submittedName>
</protein>
<evidence type="ECO:0000256" key="3">
    <source>
        <dbReference type="SAM" id="Phobius"/>
    </source>
</evidence>
<dbReference type="Gene3D" id="1.20.1250.20">
    <property type="entry name" value="MFS general substrate transporter like domains"/>
    <property type="match status" value="4"/>
</dbReference>
<dbReference type="Proteomes" id="UP000887560">
    <property type="component" value="Unplaced"/>
</dbReference>
<feature type="region of interest" description="Disordered" evidence="2">
    <location>
        <begin position="1"/>
        <end position="21"/>
    </location>
</feature>
<dbReference type="GO" id="GO:0022857">
    <property type="term" value="F:transmembrane transporter activity"/>
    <property type="evidence" value="ECO:0007669"/>
    <property type="project" value="InterPro"/>
</dbReference>
<reference evidence="6" key="1">
    <citation type="submission" date="2022-11" db="UniProtKB">
        <authorList>
            <consortium name="WormBaseParasite"/>
        </authorList>
    </citation>
    <scope>IDENTIFICATION</scope>
</reference>
<feature type="transmembrane region" description="Helical" evidence="3">
    <location>
        <begin position="480"/>
        <end position="501"/>
    </location>
</feature>
<sequence>MSIHSSTNSPKSPSINDKNDNDNIVLPASEFSPSPTKMAHYTFPSSPDCALDLFQQQKPLAKQKQQTIMEIIFPIRFVILALSLGCLSLIVANSLALNFTVICMHKELPSLMTENGGGDLHWEWTILTNTNISSSNNEETSKEQQLESMFTVDEQSWLFSAIAIGQLIGTLPITYFMTNIGLRKMFTLYGLTSSFSTLFIPISIDFAGFPGLMFMRILQGVSLATVMVVTGAVSAEWSPLSSAGVFLTILTINYQLGPITAMPLAAALCSSETFGWESIYYLLGILTFIGFAIFFYFFRDTPREQKLVSVRELAIIEKGKIIEKCQKQEGSPKERIPYKAIFLDPVFWAITASNATANMAFLVFWQYGPLYLNKVLGIEVAETGIAAALPYILSTFVKLIAAQISDRFNCISEKCKVILFASVSQYVMCCCFLALALLPKMGFMNVMFMQCMFTASTVFSGLNAVGVVKSTHLVSRQFSHVLFSWDTLTHAIVSLLLPLGINFLTPTHSVDEWANVFLFVTACNMVGTTFFNIYAEVEPREWTKGHITKTSLTYPESIGTVEEGKKLIVAVYCNKYFTEMSIHSSTPSVIKEVNNKNDNNNHSTSPSPPPLPEQQKQQFSFSPHNCAIDIVSNQQTIQNSGKKRQHKKLNELIPIRFAILGISLFCFTMLIANPLALNFTVICMYKELPMLSDEELTLLQNSTEKINEENQDGLLESLFTSNEQSWLFSAIAIGQLIGTLPITRIYTQFGLRNLMAAYGFISSLATLLVPPSIYLGGFPSLMVLRIFQGFGMSVIWVALGSISSNWSPLANSGMFLVVLTSAFQLGPITAMPLSAEFCSSEMFGWPAVYYLLGTISLIVFTIFYWIYRDSPREHEFLSTRELSFIEHGKPLKDISDGRKKGHGNEQKQEVPYMAILKDTVFWGVFLCTGTGNMAFQVFWQFGPIYLNKALGMEVAKTGIASALPFVLSLIGKNVAGQASDRLTSVSEKAKVIFFASISQYLMGACFLAMSLFPKFGIVNVTLMQCIFTAATVFSGLNTVGVIK</sequence>
<feature type="transmembrane region" description="Helical" evidence="3">
    <location>
        <begin position="278"/>
        <end position="298"/>
    </location>
</feature>
<feature type="transmembrane region" description="Helical" evidence="3">
    <location>
        <begin position="920"/>
        <end position="942"/>
    </location>
</feature>
<feature type="transmembrane region" description="Helical" evidence="3">
    <location>
        <begin position="847"/>
        <end position="867"/>
    </location>
</feature>
<evidence type="ECO:0000313" key="6">
    <source>
        <dbReference type="WBParaSite" id="scf7180000419596.g4064"/>
    </source>
</evidence>
<feature type="compositionally biased region" description="Low complexity" evidence="2">
    <location>
        <begin position="596"/>
        <end position="605"/>
    </location>
</feature>
<feature type="transmembrane region" description="Helical" evidence="3">
    <location>
        <begin position="755"/>
        <end position="776"/>
    </location>
</feature>
<dbReference type="GO" id="GO:0016020">
    <property type="term" value="C:membrane"/>
    <property type="evidence" value="ECO:0007669"/>
    <property type="project" value="UniProtKB-SubCell"/>
</dbReference>
<dbReference type="PROSITE" id="PS50850">
    <property type="entry name" value="MFS"/>
    <property type="match status" value="2"/>
</dbReference>
<evidence type="ECO:0000256" key="2">
    <source>
        <dbReference type="SAM" id="MobiDB-lite"/>
    </source>
</evidence>
<feature type="transmembrane region" description="Helical" evidence="3">
    <location>
        <begin position="71"/>
        <end position="92"/>
    </location>
</feature>
<feature type="transmembrane region" description="Helical" evidence="3">
    <location>
        <begin position="652"/>
        <end position="672"/>
    </location>
</feature>
<accession>A0A915NR53</accession>
<organism evidence="5 6">
    <name type="scientific">Meloidogyne floridensis</name>
    <dbReference type="NCBI Taxonomy" id="298350"/>
    <lineage>
        <taxon>Eukaryota</taxon>
        <taxon>Metazoa</taxon>
        <taxon>Ecdysozoa</taxon>
        <taxon>Nematoda</taxon>
        <taxon>Chromadorea</taxon>
        <taxon>Rhabditida</taxon>
        <taxon>Tylenchina</taxon>
        <taxon>Tylenchomorpha</taxon>
        <taxon>Tylenchoidea</taxon>
        <taxon>Meloidogynidae</taxon>
        <taxon>Meloidogyninae</taxon>
        <taxon>Meloidogyne</taxon>
    </lineage>
</organism>
<dbReference type="Pfam" id="PF07690">
    <property type="entry name" value="MFS_1"/>
    <property type="match status" value="2"/>
</dbReference>
<feature type="compositionally biased region" description="Polar residues" evidence="2">
    <location>
        <begin position="1"/>
        <end position="16"/>
    </location>
</feature>
<evidence type="ECO:0000313" key="5">
    <source>
        <dbReference type="Proteomes" id="UP000887560"/>
    </source>
</evidence>
<feature type="transmembrane region" description="Helical" evidence="3">
    <location>
        <begin position="444"/>
        <end position="468"/>
    </location>
</feature>
<dbReference type="PANTHER" id="PTHR45757:SF11">
    <property type="entry name" value="MAJOR FACILITATOR SUPERFAMILY (MFS) PROFILE DOMAIN-CONTAINING PROTEIN"/>
    <property type="match status" value="1"/>
</dbReference>
<dbReference type="AlphaFoldDB" id="A0A915NR53"/>
<feature type="transmembrane region" description="Helical" evidence="3">
    <location>
        <begin position="213"/>
        <end position="233"/>
    </location>
</feature>
<keyword evidence="3" id="KW-0812">Transmembrane</keyword>
<feature type="transmembrane region" description="Helical" evidence="3">
    <location>
        <begin position="341"/>
        <end position="365"/>
    </location>
</feature>
<dbReference type="WBParaSite" id="scf7180000419596.g4064">
    <property type="protein sequence ID" value="scf7180000419596.g4064"/>
    <property type="gene ID" value="scf7180000419596.g4064"/>
</dbReference>
<feature type="domain" description="Major facilitator superfamily (MFS) profile" evidence="4">
    <location>
        <begin position="78"/>
        <end position="539"/>
    </location>
</feature>
<dbReference type="PANTHER" id="PTHR45757">
    <property type="entry name" value="PROTEIN CBG23364-RELATED"/>
    <property type="match status" value="1"/>
</dbReference>
<feature type="transmembrane region" description="Helical" evidence="3">
    <location>
        <begin position="157"/>
        <end position="176"/>
    </location>
</feature>
<feature type="transmembrane region" description="Helical" evidence="3">
    <location>
        <begin position="782"/>
        <end position="802"/>
    </location>
</feature>
<evidence type="ECO:0000256" key="1">
    <source>
        <dbReference type="ARBA" id="ARBA00004141"/>
    </source>
</evidence>
<feature type="transmembrane region" description="Helical" evidence="3">
    <location>
        <begin position="725"/>
        <end position="743"/>
    </location>
</feature>
<feature type="transmembrane region" description="Helical" evidence="3">
    <location>
        <begin position="513"/>
        <end position="535"/>
    </location>
</feature>